<keyword evidence="8 15" id="KW-0375">Hydrogen ion transport</keyword>
<evidence type="ECO:0000313" key="17">
    <source>
        <dbReference type="EMBL" id="KAF7115438.1"/>
    </source>
</evidence>
<dbReference type="PANTHER" id="PTHR42861">
    <property type="entry name" value="CALCIUM-TRANSPORTING ATPASE"/>
    <property type="match status" value="1"/>
</dbReference>
<protein>
    <recommendedName>
        <fullName evidence="15">Plasma membrane ATPase</fullName>
        <ecNumber evidence="15">7.1.2.1</ecNumber>
    </recommendedName>
</protein>
<keyword evidence="15" id="KW-1278">Translocase</keyword>
<feature type="domain" description="P-type ATPase A" evidence="16">
    <location>
        <begin position="64"/>
        <end position="118"/>
    </location>
</feature>
<dbReference type="SFLD" id="SFLDS00003">
    <property type="entry name" value="Haloacid_Dehalogenase"/>
    <property type="match status" value="1"/>
</dbReference>
<dbReference type="SUPFAM" id="SSF81653">
    <property type="entry name" value="Calcium ATPase, transduction domain A"/>
    <property type="match status" value="1"/>
</dbReference>
<evidence type="ECO:0000256" key="6">
    <source>
        <dbReference type="ARBA" id="ARBA00022723"/>
    </source>
</evidence>
<dbReference type="InterPro" id="IPR006534">
    <property type="entry name" value="P-type_ATPase_IIIA"/>
</dbReference>
<evidence type="ECO:0000256" key="11">
    <source>
        <dbReference type="ARBA" id="ARBA00022989"/>
    </source>
</evidence>
<reference evidence="17" key="1">
    <citation type="submission" date="2019-11" db="EMBL/GenBank/DDBJ databases">
        <authorList>
            <person name="Liu Y."/>
            <person name="Hou J."/>
            <person name="Li T.-Q."/>
            <person name="Guan C.-H."/>
            <person name="Wu X."/>
            <person name="Wu H.-Z."/>
            <person name="Ling F."/>
            <person name="Zhang R."/>
            <person name="Shi X.-G."/>
            <person name="Ren J.-P."/>
            <person name="Chen E.-F."/>
            <person name="Sun J.-M."/>
        </authorList>
    </citation>
    <scope>NUCLEOTIDE SEQUENCE</scope>
    <source>
        <strain evidence="17">Adult_tree_wgs_1</strain>
        <tissue evidence="17">Leaves</tissue>
    </source>
</reference>
<dbReference type="EMBL" id="WJXA01000145">
    <property type="protein sequence ID" value="KAF7115438.1"/>
    <property type="molecule type" value="Genomic_DNA"/>
</dbReference>
<keyword evidence="13 15" id="KW-0472">Membrane</keyword>
<feature type="transmembrane region" description="Helical" evidence="15">
    <location>
        <begin position="157"/>
        <end position="179"/>
    </location>
</feature>
<dbReference type="InterPro" id="IPR008250">
    <property type="entry name" value="ATPase_P-typ_transduc_dom_A_sf"/>
</dbReference>
<feature type="transmembrane region" description="Helical" evidence="15">
    <location>
        <begin position="720"/>
        <end position="737"/>
    </location>
</feature>
<dbReference type="PRINTS" id="PR00119">
    <property type="entry name" value="CATATPASE"/>
</dbReference>
<dbReference type="Pfam" id="PF00702">
    <property type="entry name" value="Hydrolase"/>
    <property type="match status" value="1"/>
</dbReference>
<dbReference type="GO" id="GO:0046872">
    <property type="term" value="F:metal ion binding"/>
    <property type="evidence" value="ECO:0007669"/>
    <property type="project" value="UniProtKB-KW"/>
</dbReference>
<keyword evidence="18" id="KW-1185">Reference proteome</keyword>
<dbReference type="SUPFAM" id="SSF81665">
    <property type="entry name" value="Calcium ATPase, transmembrane domain M"/>
    <property type="match status" value="1"/>
</dbReference>
<dbReference type="Gene3D" id="6.10.140.890">
    <property type="match status" value="1"/>
</dbReference>
<dbReference type="InterPro" id="IPR059000">
    <property type="entry name" value="ATPase_P-type_domA"/>
</dbReference>
<accession>A0A834L5F1</accession>
<evidence type="ECO:0000256" key="10">
    <source>
        <dbReference type="ARBA" id="ARBA00022842"/>
    </source>
</evidence>
<evidence type="ECO:0000256" key="3">
    <source>
        <dbReference type="ARBA" id="ARBA00022475"/>
    </source>
</evidence>
<feature type="transmembrane region" description="Helical" evidence="15">
    <location>
        <begin position="119"/>
        <end position="145"/>
    </location>
</feature>
<dbReference type="SFLD" id="SFLDG00002">
    <property type="entry name" value="C1.7:_P-type_atpase_like"/>
    <property type="match status" value="1"/>
</dbReference>
<dbReference type="InterPro" id="IPR018303">
    <property type="entry name" value="ATPase_P-typ_P_site"/>
</dbReference>
<evidence type="ECO:0000313" key="18">
    <source>
        <dbReference type="Proteomes" id="UP000626092"/>
    </source>
</evidence>
<comment type="similarity">
    <text evidence="2 15">Belongs to the cation transport ATPase (P-type) (TC 3.A.3) family. Type IIIA subfamily.</text>
</comment>
<dbReference type="InterPro" id="IPR001757">
    <property type="entry name" value="P_typ_ATPase"/>
</dbReference>
<keyword evidence="15" id="KW-0813">Transport</keyword>
<dbReference type="GO" id="GO:0005886">
    <property type="term" value="C:plasma membrane"/>
    <property type="evidence" value="ECO:0007669"/>
    <property type="project" value="UniProtKB-SubCell"/>
</dbReference>
<feature type="transmembrane region" description="Helical" evidence="15">
    <location>
        <begin position="687"/>
        <end position="708"/>
    </location>
</feature>
<feature type="transmembrane region" description="Helical" evidence="15">
    <location>
        <begin position="570"/>
        <end position="592"/>
    </location>
</feature>
<comment type="caution">
    <text evidence="15">Lacks conserved residue(s) required for the propagation of feature annotation.</text>
</comment>
<dbReference type="NCBIfam" id="TIGR01647">
    <property type="entry name" value="ATPase-IIIA_H"/>
    <property type="match status" value="1"/>
</dbReference>
<dbReference type="EC" id="7.1.2.1" evidence="15"/>
<comment type="caution">
    <text evidence="17">The sequence shown here is derived from an EMBL/GenBank/DDBJ whole genome shotgun (WGS) entry which is preliminary data.</text>
</comment>
<dbReference type="FunFam" id="3.40.1110.10:FF:000191">
    <property type="entry name" value="Membrane H(+)-ATPase1"/>
    <property type="match status" value="1"/>
</dbReference>
<dbReference type="InterPro" id="IPR023299">
    <property type="entry name" value="ATPase_P-typ_cyto_dom_N"/>
</dbReference>
<dbReference type="PROSITE" id="PS00154">
    <property type="entry name" value="ATPASE_E1_E2"/>
    <property type="match status" value="1"/>
</dbReference>
<sequence>MKEAEMETKDQTLEALKKESVDLGKPPDWQDFIGIIILLLINSTISFVEENNASNAAAALMARLAPKAKVLRDGKWIEKDAAVLVPGDIISIKLGDIIPADARLLDGDPLKVDQSALTVLTAIGNFCICCIAVGMIIEIIVMVPIQHRPYRQVIDNLLVLLIGGIPIAMPTVLSVTMAIGSHHLSHQGAITKRMTAIEEMAGMDVLCSDKTGTLTLNKLTVDKSLIEIFARGVDADTVVLMAARASRARAGIQVIHFLSFNPTDKWTALTYIDIEGKMHRVSKGAPEQILNLAHNKSEIERRVHAVIDKFAERGLRSLAVAYQEVPDGRKENQGGPWQFVGLMPLFDPPRHDSADTIMRALNLGVNVKMVTGDQLAIAKETGRRLGMGTNMYPSSALLGHNKDESIAHFPVDELIEKADGFAGVFPEHKYEIVKRLQARKHICGMTGDGVNDAPALKKADIGIAVADATDAARSASDIVLTEPGLSVIISAILTSRAIFQRMKNYTIYAVSITVRIVLGFMLLTLIWKFDFPPFMVLIIAILNDGTIMAISKDRVKPSPQPDSWKLAEIFTTGIIFGSYLAMTTVIFFWAAYQTDFFPVRKLITTVNGNAIFDRAWRIQLSTQFKFSVFSLSCNFQRIFGVPSLQKTGHGSNLRKLGLAVYLQVSITSQALIFVTRSRSWSFLERPGLLLVAAFVVAQLIATLIAVYANWSFAAIEGIGWGWAGVIWLYCLVVYIPLDFIKLAIRYALSGKAWDLMFEQRIAFTRKKHFGKDERELKWAQAHRTLHGLHPPETKTMFGDHGAYADLNQLAEEAKRRAEIARLRELHTLKGHVESVVKLKGLDIDTIRQSYTV</sequence>
<evidence type="ECO:0000256" key="7">
    <source>
        <dbReference type="ARBA" id="ARBA00022741"/>
    </source>
</evidence>
<dbReference type="GO" id="GO:0005524">
    <property type="term" value="F:ATP binding"/>
    <property type="evidence" value="ECO:0007669"/>
    <property type="project" value="UniProtKB-UniRule"/>
</dbReference>
<name>A0A834L5F1_RHOSS</name>
<keyword evidence="6" id="KW-0479">Metal-binding</keyword>
<dbReference type="Gene3D" id="1.20.1110.10">
    <property type="entry name" value="Calcium-transporting ATPase, transmembrane domain"/>
    <property type="match status" value="3"/>
</dbReference>
<evidence type="ECO:0000256" key="13">
    <source>
        <dbReference type="ARBA" id="ARBA00023136"/>
    </source>
</evidence>
<gene>
    <name evidence="17" type="ORF">RHSIM_RhsimUnG0054800</name>
</gene>
<evidence type="ECO:0000256" key="8">
    <source>
        <dbReference type="ARBA" id="ARBA00022781"/>
    </source>
</evidence>
<dbReference type="InterPro" id="IPR023298">
    <property type="entry name" value="ATPase_P-typ_TM_dom_sf"/>
</dbReference>
<keyword evidence="10 15" id="KW-0460">Magnesium</keyword>
<dbReference type="SFLD" id="SFLDF00027">
    <property type="entry name" value="p-type_atpase"/>
    <property type="match status" value="1"/>
</dbReference>
<dbReference type="Proteomes" id="UP000626092">
    <property type="component" value="Unassembled WGS sequence"/>
</dbReference>
<evidence type="ECO:0000256" key="2">
    <source>
        <dbReference type="ARBA" id="ARBA00008804"/>
    </source>
</evidence>
<proteinExistence type="inferred from homology"/>
<dbReference type="NCBIfam" id="TIGR01494">
    <property type="entry name" value="ATPase_P-type"/>
    <property type="match status" value="2"/>
</dbReference>
<dbReference type="Pfam" id="PF00122">
    <property type="entry name" value="E1-E2_ATPase"/>
    <property type="match status" value="1"/>
</dbReference>
<keyword evidence="3" id="KW-1003">Cell membrane</keyword>
<dbReference type="PRINTS" id="PR00120">
    <property type="entry name" value="HATPASE"/>
</dbReference>
<keyword evidence="11 15" id="KW-1133">Transmembrane helix</keyword>
<dbReference type="OrthoDB" id="116380at2759"/>
<dbReference type="Gene3D" id="2.70.150.10">
    <property type="entry name" value="Calcium-transporting ATPase, cytoplasmic transduction domain A"/>
    <property type="match status" value="1"/>
</dbReference>
<evidence type="ECO:0000256" key="15">
    <source>
        <dbReference type="RuleBase" id="RU362083"/>
    </source>
</evidence>
<dbReference type="FunFam" id="3.40.50.1000:FF:000211">
    <property type="entry name" value="Plasma membrane ATPase"/>
    <property type="match status" value="1"/>
</dbReference>
<keyword evidence="9 15" id="KW-0067">ATP-binding</keyword>
<evidence type="ECO:0000256" key="12">
    <source>
        <dbReference type="ARBA" id="ARBA00023065"/>
    </source>
</evidence>
<evidence type="ECO:0000256" key="5">
    <source>
        <dbReference type="ARBA" id="ARBA00022692"/>
    </source>
</evidence>
<evidence type="ECO:0000256" key="1">
    <source>
        <dbReference type="ARBA" id="ARBA00004651"/>
    </source>
</evidence>
<dbReference type="InterPro" id="IPR044492">
    <property type="entry name" value="P_typ_ATPase_HD_dom"/>
</dbReference>
<organism evidence="17 18">
    <name type="scientific">Rhododendron simsii</name>
    <name type="common">Sims's rhododendron</name>
    <dbReference type="NCBI Taxonomy" id="118357"/>
    <lineage>
        <taxon>Eukaryota</taxon>
        <taxon>Viridiplantae</taxon>
        <taxon>Streptophyta</taxon>
        <taxon>Embryophyta</taxon>
        <taxon>Tracheophyta</taxon>
        <taxon>Spermatophyta</taxon>
        <taxon>Magnoliopsida</taxon>
        <taxon>eudicotyledons</taxon>
        <taxon>Gunneridae</taxon>
        <taxon>Pentapetalae</taxon>
        <taxon>asterids</taxon>
        <taxon>Ericales</taxon>
        <taxon>Ericaceae</taxon>
        <taxon>Ericoideae</taxon>
        <taxon>Rhodoreae</taxon>
        <taxon>Rhododendron</taxon>
    </lineage>
</organism>
<keyword evidence="12 15" id="KW-0406">Ion transport</keyword>
<evidence type="ECO:0000259" key="16">
    <source>
        <dbReference type="Pfam" id="PF00122"/>
    </source>
</evidence>
<dbReference type="InterPro" id="IPR036412">
    <property type="entry name" value="HAD-like_sf"/>
</dbReference>
<evidence type="ECO:0000256" key="4">
    <source>
        <dbReference type="ARBA" id="ARBA00022553"/>
    </source>
</evidence>
<dbReference type="SUPFAM" id="SSF56784">
    <property type="entry name" value="HAD-like"/>
    <property type="match status" value="1"/>
</dbReference>
<dbReference type="AlphaFoldDB" id="A0A834L5F1"/>
<comment type="subcellular location">
    <subcellularLocation>
        <location evidence="1 15">Cell membrane</location>
        <topology evidence="1 15">Multi-pass membrane protein</topology>
    </subcellularLocation>
</comment>
<evidence type="ECO:0000256" key="9">
    <source>
        <dbReference type="ARBA" id="ARBA00022840"/>
    </source>
</evidence>
<feature type="transmembrane region" description="Helical" evidence="15">
    <location>
        <begin position="505"/>
        <end position="527"/>
    </location>
</feature>
<keyword evidence="5 15" id="KW-0812">Transmembrane</keyword>
<comment type="catalytic activity">
    <reaction evidence="14 15">
        <text>ATP + H2O + H(+)(in) = ADP + phosphate + 2 H(+)(out)</text>
        <dbReference type="Rhea" id="RHEA:20852"/>
        <dbReference type="ChEBI" id="CHEBI:15377"/>
        <dbReference type="ChEBI" id="CHEBI:15378"/>
        <dbReference type="ChEBI" id="CHEBI:30616"/>
        <dbReference type="ChEBI" id="CHEBI:43474"/>
        <dbReference type="ChEBI" id="CHEBI:456216"/>
        <dbReference type="EC" id="7.1.2.1"/>
    </reaction>
</comment>
<dbReference type="GO" id="GO:0016887">
    <property type="term" value="F:ATP hydrolysis activity"/>
    <property type="evidence" value="ECO:0007669"/>
    <property type="project" value="InterPro"/>
</dbReference>
<dbReference type="GO" id="GO:0120029">
    <property type="term" value="P:proton export across plasma membrane"/>
    <property type="evidence" value="ECO:0007669"/>
    <property type="project" value="UniProtKB-UniRule"/>
</dbReference>
<keyword evidence="7 15" id="KW-0547">Nucleotide-binding</keyword>
<evidence type="ECO:0000256" key="14">
    <source>
        <dbReference type="ARBA" id="ARBA00048122"/>
    </source>
</evidence>
<dbReference type="GO" id="GO:0008553">
    <property type="term" value="F:P-type proton-exporting transporter activity"/>
    <property type="evidence" value="ECO:0007669"/>
    <property type="project" value="UniProtKB-UniRule"/>
</dbReference>
<dbReference type="Gene3D" id="3.40.1110.10">
    <property type="entry name" value="Calcium-transporting ATPase, cytoplasmic domain N"/>
    <property type="match status" value="1"/>
</dbReference>
<keyword evidence="4" id="KW-0597">Phosphoprotein</keyword>